<evidence type="ECO:0000313" key="3">
    <source>
        <dbReference type="Proteomes" id="UP001153148"/>
    </source>
</evidence>
<protein>
    <submittedName>
        <fullName evidence="2">Uncharacterized protein</fullName>
    </submittedName>
</protein>
<keyword evidence="1" id="KW-0175">Coiled coil</keyword>
<evidence type="ECO:0000256" key="1">
    <source>
        <dbReference type="SAM" id="Coils"/>
    </source>
</evidence>
<comment type="caution">
    <text evidence="2">The sequence shown here is derived from an EMBL/GenBank/DDBJ whole genome shotgun (WGS) entry which is preliminary data.</text>
</comment>
<accession>A0ABN7PGL1</accession>
<reference evidence="2" key="1">
    <citation type="submission" date="2021-03" db="EMBL/GenBank/DDBJ databases">
        <authorList>
            <person name="Tran Van P."/>
        </authorList>
    </citation>
    <scope>NUCLEOTIDE SEQUENCE</scope>
</reference>
<name>A0ABN7PGL1_TIMPD</name>
<keyword evidence="3" id="KW-1185">Reference proteome</keyword>
<dbReference type="EMBL" id="CAJPIN010041188">
    <property type="protein sequence ID" value="CAG2065244.1"/>
    <property type="molecule type" value="Genomic_DNA"/>
</dbReference>
<evidence type="ECO:0000313" key="2">
    <source>
        <dbReference type="EMBL" id="CAG2065244.1"/>
    </source>
</evidence>
<proteinExistence type="predicted"/>
<dbReference type="Proteomes" id="UP001153148">
    <property type="component" value="Unassembled WGS sequence"/>
</dbReference>
<sequence length="140" mass="15869">MPSQMVHDLENENKQLKEQLGKLSDLYPVVDQLGSMMEEKIAEKKELLKQMDSKDRLIDSLKNENNDLNMRIELLETRHKIREAELKVTLDPTQLGANLPDPVPSLLVLALTWFPLGFNPTSTGLLTSWGTPLGFEISIE</sequence>
<gene>
    <name evidence="2" type="ORF">TPAB3V08_LOCUS12188</name>
</gene>
<feature type="coiled-coil region" evidence="1">
    <location>
        <begin position="6"/>
        <end position="78"/>
    </location>
</feature>
<organism evidence="2 3">
    <name type="scientific">Timema podura</name>
    <name type="common">Walking stick</name>
    <dbReference type="NCBI Taxonomy" id="61482"/>
    <lineage>
        <taxon>Eukaryota</taxon>
        <taxon>Metazoa</taxon>
        <taxon>Ecdysozoa</taxon>
        <taxon>Arthropoda</taxon>
        <taxon>Hexapoda</taxon>
        <taxon>Insecta</taxon>
        <taxon>Pterygota</taxon>
        <taxon>Neoptera</taxon>
        <taxon>Polyneoptera</taxon>
        <taxon>Phasmatodea</taxon>
        <taxon>Timematodea</taxon>
        <taxon>Timematoidea</taxon>
        <taxon>Timematidae</taxon>
        <taxon>Timema</taxon>
    </lineage>
</organism>